<evidence type="ECO:0000256" key="4">
    <source>
        <dbReference type="ARBA" id="ARBA00023242"/>
    </source>
</evidence>
<dbReference type="FunFam" id="3.30.70.330:FF:000182">
    <property type="entry name" value="RNA-binding motif protein 28"/>
    <property type="match status" value="1"/>
</dbReference>
<dbReference type="InterPro" id="IPR051945">
    <property type="entry name" value="RRM_MRD1_RNA_proc_ribogen"/>
</dbReference>
<dbReference type="OrthoDB" id="6373244at2759"/>
<dbReference type="Pfam" id="PF00076">
    <property type="entry name" value="RRM_1"/>
    <property type="match status" value="1"/>
</dbReference>
<keyword evidence="3" id="KW-0694">RNA-binding</keyword>
<evidence type="ECO:0000256" key="3">
    <source>
        <dbReference type="ARBA" id="ARBA00022884"/>
    </source>
</evidence>
<name>A0A7R8WT26_9CRUS</name>
<sequence>MHSPASATIKEARVMREKTAVNEAKPKSKGYGFVTFAVHEDALDALRKVNNNPHIFTALRRPVVEFSVENKAALEAKEKRAVRSREKNPTFIAKHKINTVREAPPVKQNSKKRSRNALDEEDQTEEPQTKRAFMGLAAEQGNKKVPAHLNPKIRHRNMRDQKAVVALQKGKKISRNMLKRQKKAKNKETSLARRSRASKRVFNATGEAQKTAYESESSGRIEKQRKKAGPGKKKISARDKAFDGLVAKYKAQFKGIAEDRVQKRKWFSVS</sequence>
<dbReference type="AlphaFoldDB" id="A0A7R8WT26"/>
<evidence type="ECO:0000256" key="2">
    <source>
        <dbReference type="ARBA" id="ARBA00022737"/>
    </source>
</evidence>
<comment type="subcellular location">
    <subcellularLocation>
        <location evidence="1">Nucleus</location>
    </subcellularLocation>
</comment>
<keyword evidence="4" id="KW-0539">Nucleus</keyword>
<dbReference type="InterPro" id="IPR000504">
    <property type="entry name" value="RRM_dom"/>
</dbReference>
<dbReference type="PANTHER" id="PTHR48039">
    <property type="entry name" value="RNA-BINDING MOTIF PROTEIN 14B"/>
    <property type="match status" value="1"/>
</dbReference>
<dbReference type="InterPro" id="IPR035979">
    <property type="entry name" value="RBD_domain_sf"/>
</dbReference>
<dbReference type="SUPFAM" id="SSF54928">
    <property type="entry name" value="RNA-binding domain, RBD"/>
    <property type="match status" value="1"/>
</dbReference>
<evidence type="ECO:0000256" key="5">
    <source>
        <dbReference type="SAM" id="MobiDB-lite"/>
    </source>
</evidence>
<gene>
    <name evidence="7" type="ORF">CTOB1V02_LOCUS15137</name>
</gene>
<proteinExistence type="predicted"/>
<dbReference type="Gene3D" id="3.30.70.330">
    <property type="match status" value="1"/>
</dbReference>
<dbReference type="PANTHER" id="PTHR48039:SF5">
    <property type="entry name" value="RNA-BINDING PROTEIN 28"/>
    <property type="match status" value="1"/>
</dbReference>
<dbReference type="EMBL" id="OB686767">
    <property type="protein sequence ID" value="CAD7237322.1"/>
    <property type="molecule type" value="Genomic_DNA"/>
</dbReference>
<dbReference type="GO" id="GO:0003729">
    <property type="term" value="F:mRNA binding"/>
    <property type="evidence" value="ECO:0007669"/>
    <property type="project" value="TreeGrafter"/>
</dbReference>
<feature type="region of interest" description="Disordered" evidence="5">
    <location>
        <begin position="94"/>
        <end position="130"/>
    </location>
</feature>
<dbReference type="GO" id="GO:0005730">
    <property type="term" value="C:nucleolus"/>
    <property type="evidence" value="ECO:0007669"/>
    <property type="project" value="TreeGrafter"/>
</dbReference>
<organism evidence="7">
    <name type="scientific">Cyprideis torosa</name>
    <dbReference type="NCBI Taxonomy" id="163714"/>
    <lineage>
        <taxon>Eukaryota</taxon>
        <taxon>Metazoa</taxon>
        <taxon>Ecdysozoa</taxon>
        <taxon>Arthropoda</taxon>
        <taxon>Crustacea</taxon>
        <taxon>Oligostraca</taxon>
        <taxon>Ostracoda</taxon>
        <taxon>Podocopa</taxon>
        <taxon>Podocopida</taxon>
        <taxon>Cytherocopina</taxon>
        <taxon>Cytheroidea</taxon>
        <taxon>Cytherideidae</taxon>
        <taxon>Cyprideis</taxon>
    </lineage>
</organism>
<feature type="compositionally biased region" description="Polar residues" evidence="5">
    <location>
        <begin position="206"/>
        <end position="216"/>
    </location>
</feature>
<feature type="compositionally biased region" description="Basic residues" evidence="5">
    <location>
        <begin position="223"/>
        <end position="235"/>
    </location>
</feature>
<evidence type="ECO:0000256" key="1">
    <source>
        <dbReference type="ARBA" id="ARBA00004123"/>
    </source>
</evidence>
<evidence type="ECO:0000259" key="6">
    <source>
        <dbReference type="Pfam" id="PF00076"/>
    </source>
</evidence>
<evidence type="ECO:0000313" key="7">
    <source>
        <dbReference type="EMBL" id="CAD7237322.1"/>
    </source>
</evidence>
<dbReference type="InterPro" id="IPR012677">
    <property type="entry name" value="Nucleotide-bd_a/b_plait_sf"/>
</dbReference>
<protein>
    <recommendedName>
        <fullName evidence="6">RRM domain-containing protein</fullName>
    </recommendedName>
</protein>
<reference evidence="7" key="1">
    <citation type="submission" date="2020-11" db="EMBL/GenBank/DDBJ databases">
        <authorList>
            <person name="Tran Van P."/>
        </authorList>
    </citation>
    <scope>NUCLEOTIDE SEQUENCE</scope>
</reference>
<keyword evidence="2" id="KW-0677">Repeat</keyword>
<feature type="domain" description="RRM" evidence="6">
    <location>
        <begin position="22"/>
        <end position="51"/>
    </location>
</feature>
<feature type="region of interest" description="Disordered" evidence="5">
    <location>
        <begin position="179"/>
        <end position="239"/>
    </location>
</feature>
<accession>A0A7R8WT26</accession>